<protein>
    <submittedName>
        <fullName evidence="7">TATA element modulatory factor 1</fullName>
    </submittedName>
</protein>
<dbReference type="GO" id="GO:0003713">
    <property type="term" value="F:transcription coactivator activity"/>
    <property type="evidence" value="ECO:0007669"/>
    <property type="project" value="Ensembl"/>
</dbReference>
<comment type="subcellular location">
    <subcellularLocation>
        <location evidence="1">Golgi apparatus</location>
    </subcellularLocation>
</comment>
<dbReference type="GO" id="GO:0042742">
    <property type="term" value="P:defense response to bacterium"/>
    <property type="evidence" value="ECO:0007669"/>
    <property type="project" value="Ensembl"/>
</dbReference>
<dbReference type="InterPro" id="IPR022092">
    <property type="entry name" value="TMF_DNA-bd"/>
</dbReference>
<feature type="region of interest" description="Disordered" evidence="5">
    <location>
        <begin position="38"/>
        <end position="80"/>
    </location>
</feature>
<dbReference type="GO" id="GO:0005794">
    <property type="term" value="C:Golgi apparatus"/>
    <property type="evidence" value="ECO:0007669"/>
    <property type="project" value="UniProtKB-SubCell"/>
</dbReference>
<proteinExistence type="predicted"/>
<dbReference type="GO" id="GO:0001675">
    <property type="term" value="P:acrosome assembly"/>
    <property type="evidence" value="ECO:0007669"/>
    <property type="project" value="Ensembl"/>
</dbReference>
<name>A0A8C0DV23_BALMU</name>
<evidence type="ECO:0000256" key="2">
    <source>
        <dbReference type="ARBA" id="ARBA00023034"/>
    </source>
</evidence>
<dbReference type="GO" id="GO:0030317">
    <property type="term" value="P:flagellated sperm motility"/>
    <property type="evidence" value="ECO:0007669"/>
    <property type="project" value="Ensembl"/>
</dbReference>
<keyword evidence="2" id="KW-0333">Golgi apparatus</keyword>
<dbReference type="GO" id="GO:1904036">
    <property type="term" value="P:negative regulation of epithelial cell apoptotic process"/>
    <property type="evidence" value="ECO:0007669"/>
    <property type="project" value="Ensembl"/>
</dbReference>
<feature type="region of interest" description="Disordered" evidence="5">
    <location>
        <begin position="108"/>
        <end position="190"/>
    </location>
</feature>
<evidence type="ECO:0000313" key="7">
    <source>
        <dbReference type="Ensembl" id="ENSBMSP00010025581.1"/>
    </source>
</evidence>
<evidence type="ECO:0000256" key="5">
    <source>
        <dbReference type="SAM" id="MobiDB-lite"/>
    </source>
</evidence>
<dbReference type="InterPro" id="IPR022091">
    <property type="entry name" value="TMF_TATA-bd"/>
</dbReference>
<dbReference type="GO" id="GO:0045944">
    <property type="term" value="P:positive regulation of transcription by RNA polymerase II"/>
    <property type="evidence" value="ECO:0007669"/>
    <property type="project" value="Ensembl"/>
</dbReference>
<dbReference type="Pfam" id="PF12325">
    <property type="entry name" value="TMF_TATA_bd"/>
    <property type="match status" value="1"/>
</dbReference>
<feature type="region of interest" description="Disordered" evidence="5">
    <location>
        <begin position="679"/>
        <end position="707"/>
    </location>
</feature>
<dbReference type="GO" id="GO:0030521">
    <property type="term" value="P:androgen receptor signaling pathway"/>
    <property type="evidence" value="ECO:0007669"/>
    <property type="project" value="Ensembl"/>
</dbReference>
<feature type="compositionally biased region" description="Polar residues" evidence="5">
    <location>
        <begin position="203"/>
        <end position="219"/>
    </location>
</feature>
<dbReference type="PANTHER" id="PTHR46515:SF1">
    <property type="entry name" value="TATA ELEMENT MODULATORY FACTOR"/>
    <property type="match status" value="1"/>
</dbReference>
<dbReference type="GO" id="GO:1904019">
    <property type="term" value="P:epithelial cell apoptotic process"/>
    <property type="evidence" value="ECO:0007669"/>
    <property type="project" value="Ensembl"/>
</dbReference>
<feature type="domain" description="TATA element modulatory factor 1 TATA binding" evidence="6">
    <location>
        <begin position="980"/>
        <end position="1090"/>
    </location>
</feature>
<feature type="region of interest" description="Disordered" evidence="5">
    <location>
        <begin position="203"/>
        <end position="285"/>
    </location>
</feature>
<evidence type="ECO:0000256" key="1">
    <source>
        <dbReference type="ARBA" id="ARBA00004555"/>
    </source>
</evidence>
<evidence type="ECO:0000256" key="3">
    <source>
        <dbReference type="ARBA" id="ARBA00023054"/>
    </source>
</evidence>
<dbReference type="AlphaFoldDB" id="A0A8C0DV23"/>
<feature type="compositionally biased region" description="Polar residues" evidence="5">
    <location>
        <begin position="162"/>
        <end position="171"/>
    </location>
</feature>
<dbReference type="GO" id="GO:0007289">
    <property type="term" value="P:spermatid nucleus differentiation"/>
    <property type="evidence" value="ECO:0007669"/>
    <property type="project" value="Ensembl"/>
</dbReference>
<feature type="compositionally biased region" description="Basic and acidic residues" evidence="5">
    <location>
        <begin position="221"/>
        <end position="238"/>
    </location>
</feature>
<organism evidence="7">
    <name type="scientific">Balaenoptera musculus</name>
    <name type="common">Blue whale</name>
    <dbReference type="NCBI Taxonomy" id="9771"/>
    <lineage>
        <taxon>Eukaryota</taxon>
        <taxon>Metazoa</taxon>
        <taxon>Chordata</taxon>
        <taxon>Craniata</taxon>
        <taxon>Vertebrata</taxon>
        <taxon>Euteleostomi</taxon>
        <taxon>Mammalia</taxon>
        <taxon>Eutheria</taxon>
        <taxon>Laurasiatheria</taxon>
        <taxon>Artiodactyla</taxon>
        <taxon>Whippomorpha</taxon>
        <taxon>Cetacea</taxon>
        <taxon>Mysticeti</taxon>
        <taxon>Balaenopteridae</taxon>
        <taxon>Balaenoptera</taxon>
    </lineage>
</organism>
<dbReference type="GeneTree" id="ENSGT00390000010697"/>
<accession>A0A8C0DV23</accession>
<dbReference type="GO" id="GO:2000845">
    <property type="term" value="P:positive regulation of testosterone secretion"/>
    <property type="evidence" value="ECO:0007669"/>
    <property type="project" value="Ensembl"/>
</dbReference>
<dbReference type="OMA" id="EEMHGYI"/>
<dbReference type="GO" id="GO:0050681">
    <property type="term" value="F:nuclear androgen receptor binding"/>
    <property type="evidence" value="ECO:0007669"/>
    <property type="project" value="Ensembl"/>
</dbReference>
<keyword evidence="3 4" id="KW-0175">Coiled coil</keyword>
<evidence type="ECO:0000256" key="4">
    <source>
        <dbReference type="SAM" id="Coils"/>
    </source>
</evidence>
<evidence type="ECO:0000259" key="6">
    <source>
        <dbReference type="Pfam" id="PF12325"/>
    </source>
</evidence>
<feature type="coiled-coil region" evidence="4">
    <location>
        <begin position="989"/>
        <end position="1093"/>
    </location>
</feature>
<dbReference type="GO" id="GO:0032275">
    <property type="term" value="P:luteinizing hormone secretion"/>
    <property type="evidence" value="ECO:0007669"/>
    <property type="project" value="Ensembl"/>
</dbReference>
<gene>
    <name evidence="7" type="primary">TMF1</name>
</gene>
<dbReference type="PANTHER" id="PTHR46515">
    <property type="entry name" value="TATA ELEMENT MODULATORY FACTOR TMF1"/>
    <property type="match status" value="1"/>
</dbReference>
<feature type="coiled-coil region" evidence="4">
    <location>
        <begin position="831"/>
        <end position="925"/>
    </location>
</feature>
<dbReference type="GO" id="GO:0010629">
    <property type="term" value="P:negative regulation of gene expression"/>
    <property type="evidence" value="ECO:0007669"/>
    <property type="project" value="Ensembl"/>
</dbReference>
<feature type="compositionally biased region" description="Basic and acidic residues" evidence="5">
    <location>
        <begin position="173"/>
        <end position="187"/>
    </location>
</feature>
<dbReference type="GO" id="GO:0005783">
    <property type="term" value="C:endoplasmic reticulum"/>
    <property type="evidence" value="ECO:0007669"/>
    <property type="project" value="Ensembl"/>
</dbReference>
<reference evidence="7" key="1">
    <citation type="submission" date="2023-09" db="UniProtKB">
        <authorList>
            <consortium name="Ensembl"/>
        </authorList>
    </citation>
    <scope>IDENTIFICATION</scope>
</reference>
<dbReference type="Ensembl" id="ENSBMST00010028161.1">
    <property type="protein sequence ID" value="ENSBMSP00010025581.1"/>
    <property type="gene ID" value="ENSBMSG00010018575.1"/>
</dbReference>
<dbReference type="GO" id="GO:0001819">
    <property type="term" value="P:positive regulation of cytokine production"/>
    <property type="evidence" value="ECO:0007669"/>
    <property type="project" value="Ensembl"/>
</dbReference>
<sequence length="1096" mass="123405">MSWFNASQLSSFAKQALSQAQKSIDRVLDIQEEEPSAWAETIPYGEPGISPPVSGGWDTSTWGLKSDTEPQSQPVASPKAITKPVRRTVVDESENFFSAFLSPTDVQTIQKSPVVSKPPAKSQRPEEEVKSTLQESLHAGQSRTTEAPECKVEDSPPCVSGETLTASTLSPKTEGKHEETLNKESDTKVSTVHLKVSESVINVKTTRENVSNMPTQPLTVETKDMALEPKEQKHEDRQSNTPSPPVSTFSSGTSTTSDIEVLDHESVISESSASSRQETTDSKSSLHLMQTSFQLLSASACPEYNRLDDFQKLTESCCSSDAFERIDSFSVQSLDSRSVSEINSDDELSGKGYALVPIIVNSSTPKAKTVESVEGKPEEANETLIMPTEETEMEESGRSATPVNCEQPDVLVSSTPVNEGHTVLDKVAEQPEAPESQSEALSEKEDVFKVTLTVEFLNEKLDKREAQLLSLSKEKALLEEAYDNLKDEMIRVKEESSSISSLKDEFTQRIAEAEKKVQLACKERDAAKKEIKNIKEELATRLNSSETADLLKEKDEQIRGLMEEGEKLSKQQLHNSNIIKKLRAKDRENENIIAKLNKKVKELEEELQHLKQVLDGKEEVEKQHRENIKKLNSVVERQEKDLGRLQVDMNELEEKNRSIQAALDSAYKELTDLHKANAAKDSEAQEAALSRETRAKEELSAALEKAQEEARQQQETLVIQVGDLRLALQRAEQAAARKEDYLRHEISELQQRLQEAENRNQELSQSVSSTTRPLLRQIENLQATLGSQTSSWETLEKNLSDRLGESQTLLAAAVERERAATEELLANKIQMSSMESQNSLLRQENSRFQAQLESEKNRLRKLEDENNRYQVELENIKGEYVRTLEETRKEKTLLNSQLEMERMKVEQERKKAIFTQEAIKEKERKPFSVSSTPTMSRSSSISGVDMAGLQTSFMSQDELHDHSFGPMSVSANGSNLYDAVRMGAGSSIIENLQSQLKLREGEITHLQLEIGNLEKTRSIMAEELVKLTNQNDELEEKVKEIPKLRTQLRDLDQRYNTILQMYGEKAEEAEELRLDLEDVKNMYKTQIDELLRQRLS</sequence>
<feature type="compositionally biased region" description="Polar residues" evidence="5">
    <location>
        <begin position="131"/>
        <end position="145"/>
    </location>
</feature>
<dbReference type="GO" id="GO:0033327">
    <property type="term" value="P:Leydig cell differentiation"/>
    <property type="evidence" value="ECO:0007669"/>
    <property type="project" value="Ensembl"/>
</dbReference>
<dbReference type="GO" id="GO:0061136">
    <property type="term" value="P:regulation of proteasomal protein catabolic process"/>
    <property type="evidence" value="ECO:0007669"/>
    <property type="project" value="Ensembl"/>
</dbReference>
<dbReference type="Pfam" id="PF12329">
    <property type="entry name" value="TMF_DNA_bd"/>
    <property type="match status" value="1"/>
</dbReference>
<dbReference type="InterPro" id="IPR052602">
    <property type="entry name" value="Growth_transcription_reg"/>
</dbReference>
<feature type="compositionally biased region" description="Polar residues" evidence="5">
    <location>
        <begin position="57"/>
        <end position="75"/>
    </location>
</feature>
<feature type="compositionally biased region" description="Low complexity" evidence="5">
    <location>
        <begin position="246"/>
        <end position="257"/>
    </location>
</feature>